<accession>A0AAV0CMD4</accession>
<dbReference type="EMBL" id="CAMAPF010000035">
    <property type="protein sequence ID" value="CAH9081006.1"/>
    <property type="molecule type" value="Genomic_DNA"/>
</dbReference>
<protein>
    <submittedName>
        <fullName evidence="1">Uncharacterized protein</fullName>
    </submittedName>
</protein>
<dbReference type="PANTHER" id="PTHR46238">
    <property type="entry name" value="REVERSE TRANSCRIPTASE DOMAIN-CONTAINING PROTEIN"/>
    <property type="match status" value="1"/>
</dbReference>
<proteinExistence type="predicted"/>
<evidence type="ECO:0000313" key="2">
    <source>
        <dbReference type="Proteomes" id="UP001152523"/>
    </source>
</evidence>
<comment type="caution">
    <text evidence="1">The sequence shown here is derived from an EMBL/GenBank/DDBJ whole genome shotgun (WGS) entry which is preliminary data.</text>
</comment>
<name>A0AAV0CMD4_9ASTE</name>
<dbReference type="Proteomes" id="UP001152523">
    <property type="component" value="Unassembled WGS sequence"/>
</dbReference>
<evidence type="ECO:0000313" key="1">
    <source>
        <dbReference type="EMBL" id="CAH9081006.1"/>
    </source>
</evidence>
<keyword evidence="2" id="KW-1185">Reference proteome</keyword>
<dbReference type="PANTHER" id="PTHR46238:SF8">
    <property type="entry name" value="ENDONUCLEASE_EXONUCLEASE_PHOSPHATASE DOMAIN-CONTAINING PROTEIN"/>
    <property type="match status" value="1"/>
</dbReference>
<gene>
    <name evidence="1" type="ORF">CEPIT_LOCUS7572</name>
</gene>
<sequence length="85" mass="10189">MLRWMCGHTRKERLKNEIIRQKVGVAHIEDKMQESRLRWFGHVGRRLSDAPVRRVERWGDEAGRRRGIPKESWIKGNITNIRVED</sequence>
<reference evidence="1" key="1">
    <citation type="submission" date="2022-07" db="EMBL/GenBank/DDBJ databases">
        <authorList>
            <person name="Macas J."/>
            <person name="Novak P."/>
            <person name="Neumann P."/>
        </authorList>
    </citation>
    <scope>NUCLEOTIDE SEQUENCE</scope>
</reference>
<organism evidence="1 2">
    <name type="scientific">Cuscuta epithymum</name>
    <dbReference type="NCBI Taxonomy" id="186058"/>
    <lineage>
        <taxon>Eukaryota</taxon>
        <taxon>Viridiplantae</taxon>
        <taxon>Streptophyta</taxon>
        <taxon>Embryophyta</taxon>
        <taxon>Tracheophyta</taxon>
        <taxon>Spermatophyta</taxon>
        <taxon>Magnoliopsida</taxon>
        <taxon>eudicotyledons</taxon>
        <taxon>Gunneridae</taxon>
        <taxon>Pentapetalae</taxon>
        <taxon>asterids</taxon>
        <taxon>lamiids</taxon>
        <taxon>Solanales</taxon>
        <taxon>Convolvulaceae</taxon>
        <taxon>Cuscuteae</taxon>
        <taxon>Cuscuta</taxon>
        <taxon>Cuscuta subgen. Cuscuta</taxon>
    </lineage>
</organism>
<dbReference type="AlphaFoldDB" id="A0AAV0CMD4"/>